<dbReference type="PANTHER" id="PTHR43289:SF6">
    <property type="entry name" value="SERINE_THREONINE-PROTEIN KINASE NEKL-3"/>
    <property type="match status" value="1"/>
</dbReference>
<evidence type="ECO:0000256" key="4">
    <source>
        <dbReference type="ARBA" id="ARBA00022741"/>
    </source>
</evidence>
<evidence type="ECO:0000256" key="3">
    <source>
        <dbReference type="ARBA" id="ARBA00022679"/>
    </source>
</evidence>
<dbReference type="Proteomes" id="UP000306378">
    <property type="component" value="Unassembled WGS sequence"/>
</dbReference>
<dbReference type="InterPro" id="IPR016236">
    <property type="entry name" value="Ser/Thr_kinase_PknK_prd"/>
</dbReference>
<feature type="domain" description="Protein kinase" evidence="9">
    <location>
        <begin position="24"/>
        <end position="282"/>
    </location>
</feature>
<evidence type="ECO:0000256" key="1">
    <source>
        <dbReference type="ARBA" id="ARBA00012513"/>
    </source>
</evidence>
<evidence type="ECO:0000256" key="6">
    <source>
        <dbReference type="ARBA" id="ARBA00022840"/>
    </source>
</evidence>
<dbReference type="Pfam" id="PF13191">
    <property type="entry name" value="AAA_16"/>
    <property type="match status" value="1"/>
</dbReference>
<evidence type="ECO:0000259" key="9">
    <source>
        <dbReference type="PROSITE" id="PS50011"/>
    </source>
</evidence>
<dbReference type="InterPro" id="IPR059106">
    <property type="entry name" value="WHD_MalT"/>
</dbReference>
<keyword evidence="4 7" id="KW-0547">Nucleotide-binding</keyword>
<gene>
    <name evidence="10" type="ORF">FEK34_17680</name>
</gene>
<dbReference type="SUPFAM" id="SSF56112">
    <property type="entry name" value="Protein kinase-like (PK-like)"/>
    <property type="match status" value="1"/>
</dbReference>
<dbReference type="PROSITE" id="PS00107">
    <property type="entry name" value="PROTEIN_KINASE_ATP"/>
    <property type="match status" value="1"/>
</dbReference>
<dbReference type="EMBL" id="VBUT01000006">
    <property type="protein sequence ID" value="TLF76725.1"/>
    <property type="molecule type" value="Genomic_DNA"/>
</dbReference>
<evidence type="ECO:0000313" key="10">
    <source>
        <dbReference type="EMBL" id="TLF76725.1"/>
    </source>
</evidence>
<keyword evidence="2" id="KW-0723">Serine/threonine-protein kinase</keyword>
<dbReference type="InterPro" id="IPR041664">
    <property type="entry name" value="AAA_16"/>
</dbReference>
<dbReference type="GO" id="GO:0004674">
    <property type="term" value="F:protein serine/threonine kinase activity"/>
    <property type="evidence" value="ECO:0007669"/>
    <property type="project" value="UniProtKB-KW"/>
</dbReference>
<evidence type="ECO:0000313" key="11">
    <source>
        <dbReference type="Proteomes" id="UP000306378"/>
    </source>
</evidence>
<dbReference type="Pfam" id="PF25873">
    <property type="entry name" value="WHD_MalT"/>
    <property type="match status" value="1"/>
</dbReference>
<dbReference type="PIRSF" id="PIRSF000574">
    <property type="entry name" value="Ser/Thr_PK_PknK_prd"/>
    <property type="match status" value="1"/>
</dbReference>
<name>A0A5R8NM35_9NOCA</name>
<dbReference type="Gene3D" id="3.40.50.300">
    <property type="entry name" value="P-loop containing nucleotide triphosphate hydrolases"/>
    <property type="match status" value="1"/>
</dbReference>
<keyword evidence="3" id="KW-0808">Transferase</keyword>
<comment type="caution">
    <text evidence="10">The sequence shown here is derived from an EMBL/GenBank/DDBJ whole genome shotgun (WGS) entry which is preliminary data.</text>
</comment>
<dbReference type="RefSeq" id="WP_138448890.1">
    <property type="nucleotide sequence ID" value="NZ_VBUT01000006.1"/>
</dbReference>
<dbReference type="PANTHER" id="PTHR43289">
    <property type="entry name" value="MITOGEN-ACTIVATED PROTEIN KINASE KINASE KINASE 20-RELATED"/>
    <property type="match status" value="1"/>
</dbReference>
<protein>
    <recommendedName>
        <fullName evidence="1">non-specific serine/threonine protein kinase</fullName>
        <ecNumber evidence="1">2.7.11.1</ecNumber>
    </recommendedName>
</protein>
<dbReference type="Gene3D" id="1.10.510.10">
    <property type="entry name" value="Transferase(Phosphotransferase) domain 1"/>
    <property type="match status" value="1"/>
</dbReference>
<keyword evidence="6 7" id="KW-0067">ATP-binding</keyword>
<reference evidence="10 11" key="1">
    <citation type="submission" date="2019-05" db="EMBL/GenBank/DDBJ databases">
        <title>Genomes sequences of two Nocardia cyriacigeorgica environmental isolates, type strains Nocardia asteroides ATCC 19247 and Nocardia cyriacigeorgica DSM 44484.</title>
        <authorList>
            <person name="Vautrin F."/>
            <person name="Bergeron E."/>
            <person name="Dubost A."/>
            <person name="Abrouk D."/>
            <person name="Rodriguez Nava V."/>
            <person name="Pujic P."/>
        </authorList>
    </citation>
    <scope>NUCLEOTIDE SEQUENCE [LARGE SCALE GENOMIC DNA]</scope>
    <source>
        <strain evidence="10 11">EML 446</strain>
    </source>
</reference>
<feature type="region of interest" description="Disordered" evidence="8">
    <location>
        <begin position="290"/>
        <end position="333"/>
    </location>
</feature>
<evidence type="ECO:0000256" key="7">
    <source>
        <dbReference type="PROSITE-ProRule" id="PRU10141"/>
    </source>
</evidence>
<accession>A0A5R8NM35</accession>
<dbReference type="InterPro" id="IPR011009">
    <property type="entry name" value="Kinase-like_dom_sf"/>
</dbReference>
<evidence type="ECO:0000256" key="8">
    <source>
        <dbReference type="SAM" id="MobiDB-lite"/>
    </source>
</evidence>
<dbReference type="GO" id="GO:0005524">
    <property type="term" value="F:ATP binding"/>
    <property type="evidence" value="ECO:0007669"/>
    <property type="project" value="UniProtKB-UniRule"/>
</dbReference>
<dbReference type="EC" id="2.7.11.1" evidence="1"/>
<feature type="binding site" evidence="7">
    <location>
        <position position="53"/>
    </location>
    <ligand>
        <name>ATP</name>
        <dbReference type="ChEBI" id="CHEBI:30616"/>
    </ligand>
</feature>
<organism evidence="10 11">
    <name type="scientific">Nocardia cyriacigeorgica</name>
    <dbReference type="NCBI Taxonomy" id="135487"/>
    <lineage>
        <taxon>Bacteria</taxon>
        <taxon>Bacillati</taxon>
        <taxon>Actinomycetota</taxon>
        <taxon>Actinomycetes</taxon>
        <taxon>Mycobacteriales</taxon>
        <taxon>Nocardiaceae</taxon>
        <taxon>Nocardia</taxon>
    </lineage>
</organism>
<dbReference type="SMART" id="SM00220">
    <property type="entry name" value="S_TKc"/>
    <property type="match status" value="1"/>
</dbReference>
<dbReference type="Pfam" id="PF00069">
    <property type="entry name" value="Pkinase"/>
    <property type="match status" value="1"/>
</dbReference>
<keyword evidence="5 10" id="KW-0418">Kinase</keyword>
<dbReference type="AlphaFoldDB" id="A0A5R8NM35"/>
<evidence type="ECO:0000256" key="5">
    <source>
        <dbReference type="ARBA" id="ARBA00022777"/>
    </source>
</evidence>
<dbReference type="InterPro" id="IPR017441">
    <property type="entry name" value="Protein_kinase_ATP_BS"/>
</dbReference>
<dbReference type="InterPro" id="IPR027417">
    <property type="entry name" value="P-loop_NTPase"/>
</dbReference>
<sequence>MADLPPTQRNRAAGIIAELNTEGFEQAEEIGRGGFGVVYRCIQPDLNRVVALKVLTSDLTAENLQRFLREQRAMGQLSGHPHIVDVFQVGTTTGGHPYLVMPYHAQGSLERRIRDAGPLAWTEILALGVKISGALEAAHRVGTLHRDVKPGNILLTDYGEPQLSDFGIARPAGDFQTAAGIITGSPAFTAPEILEGEAPTVASDIYGLGATLFCALTGHVAYERREGEQVLAHFPRVAAQPVPDLRHQGIPEDVSAAIEQAMARRPAERFDSAAALGEHLRGIQRRHDLPVDELPLPPASTPRIATASHTTHPRGRSTAPPTPTTKYRPPTSARSPIIRKRLLDRLRSGAGKRLTLIHAPSGFGKTTLAARWRDEVCEAGGAVAWLTVDSDDDNAVWFLEHLVEAVRLPRPALAATLEHLLEQYPDDPTRHVLTALINRLHGADDRLTLVLDDWQRVTAPDTVAALRFLLEHGCHHLPLVLTSTSTADLPLSRLRLSGELVEIDTDALRFDADEVRALLAEAGCLPPSLDIDALTHTTDGWAVALQLAVLSLRAGDDPAQLLTALTEHADIGDYLAENVLDGLDRATVEFLTTTAVCDRLCGGLATALTGSEAAAATLDDIEHRGLFLERVGPDRQWYRYHQLFAGYLRRRLERDRPAHEIDALHLRAAAWFARHDLLNEAVDHALAAGDPEHAVELVEQGATDLLEHAKMTTLLGILAKLPASAIASRPRIQLWIAWVNLVLRRPSTPAAVALERFTAALDQTSASTAEIADLRAEAAVIDSVAEVFNDRLDKIDRLLADVLSRPDDFPPRVTGVAGNIDAFASIYRFDFDAARRRQRWVTPYHEATGPFVRVYGRCATAIAAREQLDIPAAFAAFEAALELATETMGPRSHAARIAGALLSELRYYSGDLDGALRLLPDYRELAAEGGGLVDVMIATYATAARIEAAHGDLDAAVLRLAEGMRQAELLGLARLAARLRNERILLGFGLPETSATQLLRSRSLDGADGIATITAELDEDSAIRLLLLRHRGDDATARARALAAAIDPGRRPLAALGATLLLSAVVRATGDVDEAEQIRAPAAARCLESGLSQFLLDSTTVLSS</sequence>
<evidence type="ECO:0000256" key="2">
    <source>
        <dbReference type="ARBA" id="ARBA00022527"/>
    </source>
</evidence>
<dbReference type="SUPFAM" id="SSF52540">
    <property type="entry name" value="P-loop containing nucleoside triphosphate hydrolases"/>
    <property type="match status" value="1"/>
</dbReference>
<proteinExistence type="predicted"/>
<dbReference type="PROSITE" id="PS50011">
    <property type="entry name" value="PROTEIN_KINASE_DOM"/>
    <property type="match status" value="1"/>
</dbReference>
<dbReference type="InterPro" id="IPR000719">
    <property type="entry name" value="Prot_kinase_dom"/>
</dbReference>
<dbReference type="CDD" id="cd14014">
    <property type="entry name" value="STKc_PknB_like"/>
    <property type="match status" value="1"/>
</dbReference>